<dbReference type="RefSeq" id="XP_024576708.1">
    <property type="nucleotide sequence ID" value="XM_024725986.1"/>
</dbReference>
<accession>A0A0N7L531</accession>
<sequence>MRERRHVNGTSNTNRRTVPRLVDMNAMSKNICFKKSEQDELATTLKLKKSNSLLDNRYQRKRRVQSAPGASRKFTRSSALAREDTMLLDDDTLPKLPTSLVF</sequence>
<evidence type="ECO:0000256" key="1">
    <source>
        <dbReference type="SAM" id="MobiDB-lite"/>
    </source>
</evidence>
<dbReference type="AlphaFoldDB" id="A0A0N7L531"/>
<dbReference type="EMBL" id="CCYD01000482">
    <property type="protein sequence ID" value="CEG40339.1"/>
    <property type="molecule type" value="Genomic_DNA"/>
</dbReference>
<proteinExistence type="predicted"/>
<name>A0A0N7L531_PLAHL</name>
<keyword evidence="3" id="KW-1185">Reference proteome</keyword>
<dbReference type="GeneID" id="36405598"/>
<protein>
    <submittedName>
        <fullName evidence="2">Uncharacterized protein</fullName>
    </submittedName>
</protein>
<feature type="region of interest" description="Disordered" evidence="1">
    <location>
        <begin position="54"/>
        <end position="78"/>
    </location>
</feature>
<dbReference type="Proteomes" id="UP000054928">
    <property type="component" value="Unassembled WGS sequence"/>
</dbReference>
<evidence type="ECO:0000313" key="2">
    <source>
        <dbReference type="EMBL" id="CEG40339.1"/>
    </source>
</evidence>
<evidence type="ECO:0000313" key="3">
    <source>
        <dbReference type="Proteomes" id="UP000054928"/>
    </source>
</evidence>
<organism evidence="2 3">
    <name type="scientific">Plasmopara halstedii</name>
    <name type="common">Downy mildew of sunflower</name>
    <dbReference type="NCBI Taxonomy" id="4781"/>
    <lineage>
        <taxon>Eukaryota</taxon>
        <taxon>Sar</taxon>
        <taxon>Stramenopiles</taxon>
        <taxon>Oomycota</taxon>
        <taxon>Peronosporomycetes</taxon>
        <taxon>Peronosporales</taxon>
        <taxon>Peronosporaceae</taxon>
        <taxon>Plasmopara</taxon>
    </lineage>
</organism>
<reference evidence="3" key="1">
    <citation type="submission" date="2014-09" db="EMBL/GenBank/DDBJ databases">
        <authorList>
            <person name="Sharma Rahul"/>
            <person name="Thines Marco"/>
        </authorList>
    </citation>
    <scope>NUCLEOTIDE SEQUENCE [LARGE SCALE GENOMIC DNA]</scope>
</reference>